<dbReference type="STRING" id="1703345.A3860_27370"/>
<accession>A0A1V9FWK4</accession>
<gene>
    <name evidence="1" type="ORF">A3860_27370</name>
</gene>
<dbReference type="RefSeq" id="WP_081148686.1">
    <property type="nucleotide sequence ID" value="NZ_LVYD01000049.1"/>
</dbReference>
<evidence type="ECO:0000313" key="2">
    <source>
        <dbReference type="Proteomes" id="UP000192796"/>
    </source>
</evidence>
<sequence length="138" mass="16091">MTPTEAKELVNQFENGTLPKEKWTHEAHFVMALWYCCQLPLPLALESIKEGIKKYNVSVGGQNTGHSGYHETITLFYTRVIVNYVLQTNTSKPFESKLEGLWQQEFLQKDFPFKYYSRELLMSEAARKQWMAPDIQPL</sequence>
<dbReference type="EMBL" id="LVYD01000049">
    <property type="protein sequence ID" value="OQP62732.1"/>
    <property type="molecule type" value="Genomic_DNA"/>
</dbReference>
<evidence type="ECO:0000313" key="1">
    <source>
        <dbReference type="EMBL" id="OQP62732.1"/>
    </source>
</evidence>
<dbReference type="Proteomes" id="UP000192796">
    <property type="component" value="Unassembled WGS sequence"/>
</dbReference>
<proteinExistence type="predicted"/>
<keyword evidence="2" id="KW-1185">Reference proteome</keyword>
<dbReference type="OrthoDB" id="117988at2"/>
<organism evidence="1 2">
    <name type="scientific">Niastella vici</name>
    <dbReference type="NCBI Taxonomy" id="1703345"/>
    <lineage>
        <taxon>Bacteria</taxon>
        <taxon>Pseudomonadati</taxon>
        <taxon>Bacteroidota</taxon>
        <taxon>Chitinophagia</taxon>
        <taxon>Chitinophagales</taxon>
        <taxon>Chitinophagaceae</taxon>
        <taxon>Niastella</taxon>
    </lineage>
</organism>
<protein>
    <submittedName>
        <fullName evidence="1">Uncharacterized protein</fullName>
    </submittedName>
</protein>
<comment type="caution">
    <text evidence="1">The sequence shown here is derived from an EMBL/GenBank/DDBJ whole genome shotgun (WGS) entry which is preliminary data.</text>
</comment>
<reference evidence="1 2" key="1">
    <citation type="submission" date="2016-03" db="EMBL/GenBank/DDBJ databases">
        <title>Niastella vici sp. nov., isolated from farmland soil.</title>
        <authorList>
            <person name="Chen L."/>
            <person name="Wang D."/>
            <person name="Yang S."/>
            <person name="Wang G."/>
        </authorList>
    </citation>
    <scope>NUCLEOTIDE SEQUENCE [LARGE SCALE GENOMIC DNA]</scope>
    <source>
        <strain evidence="1 2">DJ57</strain>
    </source>
</reference>
<dbReference type="AlphaFoldDB" id="A0A1V9FWK4"/>
<name>A0A1V9FWK4_9BACT</name>